<reference evidence="3 4" key="1">
    <citation type="journal article" date="2008" name="Nature">
        <title>The genome of the choanoflagellate Monosiga brevicollis and the origin of metazoans.</title>
        <authorList>
            <consortium name="JGI Sequencing"/>
            <person name="King N."/>
            <person name="Westbrook M.J."/>
            <person name="Young S.L."/>
            <person name="Kuo A."/>
            <person name="Abedin M."/>
            <person name="Chapman J."/>
            <person name="Fairclough S."/>
            <person name="Hellsten U."/>
            <person name="Isogai Y."/>
            <person name="Letunic I."/>
            <person name="Marr M."/>
            <person name="Pincus D."/>
            <person name="Putnam N."/>
            <person name="Rokas A."/>
            <person name="Wright K.J."/>
            <person name="Zuzow R."/>
            <person name="Dirks W."/>
            <person name="Good M."/>
            <person name="Goodstein D."/>
            <person name="Lemons D."/>
            <person name="Li W."/>
            <person name="Lyons J.B."/>
            <person name="Morris A."/>
            <person name="Nichols S."/>
            <person name="Richter D.J."/>
            <person name="Salamov A."/>
            <person name="Bork P."/>
            <person name="Lim W.A."/>
            <person name="Manning G."/>
            <person name="Miller W.T."/>
            <person name="McGinnis W."/>
            <person name="Shapiro H."/>
            <person name="Tjian R."/>
            <person name="Grigoriev I.V."/>
            <person name="Rokhsar D."/>
        </authorList>
    </citation>
    <scope>NUCLEOTIDE SEQUENCE [LARGE SCALE GENOMIC DNA]</scope>
    <source>
        <strain evidence="4">MX1 / ATCC 50154</strain>
    </source>
</reference>
<evidence type="ECO:0000313" key="3">
    <source>
        <dbReference type="EMBL" id="EDQ84780.1"/>
    </source>
</evidence>
<sequence length="685" mass="74522">MARRALWVGSWCILLVVATILSWVAFLDERWIVSKSRFPPSRQVSVIREYETHPAWTAAFVFFIFAIILVLVATVLAICLCIDGIFKPHATRHKRARDWMLRWAKRLAWVATVFASLPRNIAFFLFLAMIIFPFGFDNSKALPCEYDITSEKAYHFCNPWKPGLCIYLMIVAQVFLILANCFGGCIGPETSKSADVQEYREEKKEAWYDGGVAAGPMVSETSIDREVRRRESRRRSKSEIKDKSSSRRNTHSAMTNGAYQEQSGAAANGRSSNLAMINDGYLEDVVEADGRPAVLLNNASYEEHPLEHADGYLDVEQPQGKAPPAGGVTHNDGYLDVDQPQDKSHPAGVAHNDGYLDVTEPQAAAHTDGYLDVTQPESNTARLAKTPAFAPERQAPPPPPPAAVEHTDGYLDFDEEPIPSEATPLSHAGAAASLAAPAPSKSPVVHETGYLDLDGEPAETPAPVNQDNADDAYLEMAESQMPGTEEQRGLVSGKSTFSRGAEEIAEAEARIDEILGRARAESARAAAEEEATNDGYLDVGEDGPEAWAPPVAMDDEDVQPLQEPTSPAPPPAPVTEAAISMTTEEQRRNNLVATEDIFGDIFGGSDEPMPTNEEQQLQSLEDYADAGADDYEMGARAATSFFEQGPAPEVAAADEGGADGYLEFIEDDDDDADNAAGDATLMNMF</sequence>
<proteinExistence type="predicted"/>
<dbReference type="InParanoid" id="A9VCG4"/>
<dbReference type="KEGG" id="mbr:MONBRDRAFT_29901"/>
<evidence type="ECO:0000313" key="4">
    <source>
        <dbReference type="Proteomes" id="UP000001357"/>
    </source>
</evidence>
<feature type="transmembrane region" description="Helical" evidence="2">
    <location>
        <begin position="58"/>
        <end position="86"/>
    </location>
</feature>
<keyword evidence="4" id="KW-1185">Reference proteome</keyword>
<feature type="compositionally biased region" description="Polar residues" evidence="1">
    <location>
        <begin position="251"/>
        <end position="266"/>
    </location>
</feature>
<organism evidence="3 4">
    <name type="scientific">Monosiga brevicollis</name>
    <name type="common">Choanoflagellate</name>
    <dbReference type="NCBI Taxonomy" id="81824"/>
    <lineage>
        <taxon>Eukaryota</taxon>
        <taxon>Choanoflagellata</taxon>
        <taxon>Craspedida</taxon>
        <taxon>Salpingoecidae</taxon>
        <taxon>Monosiga</taxon>
    </lineage>
</organism>
<evidence type="ECO:0000256" key="2">
    <source>
        <dbReference type="SAM" id="Phobius"/>
    </source>
</evidence>
<feature type="transmembrane region" description="Helical" evidence="2">
    <location>
        <begin position="7"/>
        <end position="26"/>
    </location>
</feature>
<keyword evidence="2" id="KW-1133">Transmembrane helix</keyword>
<dbReference type="AlphaFoldDB" id="A9VCG4"/>
<dbReference type="RefSeq" id="XP_001750430.1">
    <property type="nucleotide sequence ID" value="XM_001750378.1"/>
</dbReference>
<name>A9VCG4_MONBE</name>
<dbReference type="GO" id="GO:0005886">
    <property type="term" value="C:plasma membrane"/>
    <property type="evidence" value="ECO:0000318"/>
    <property type="project" value="GO_Central"/>
</dbReference>
<dbReference type="GeneID" id="5895655"/>
<protein>
    <submittedName>
        <fullName evidence="3">Uncharacterized protein</fullName>
    </submittedName>
</protein>
<accession>A9VCG4</accession>
<gene>
    <name evidence="3" type="ORF">MONBRDRAFT_29901</name>
</gene>
<keyword evidence="2" id="KW-0472">Membrane</keyword>
<dbReference type="Proteomes" id="UP000001357">
    <property type="component" value="Unassembled WGS sequence"/>
</dbReference>
<dbReference type="EMBL" id="CH991581">
    <property type="protein sequence ID" value="EDQ84780.1"/>
    <property type="molecule type" value="Genomic_DNA"/>
</dbReference>
<feature type="region of interest" description="Disordered" evidence="1">
    <location>
        <begin position="525"/>
        <end position="551"/>
    </location>
</feature>
<evidence type="ECO:0000256" key="1">
    <source>
        <dbReference type="SAM" id="MobiDB-lite"/>
    </source>
</evidence>
<feature type="transmembrane region" description="Helical" evidence="2">
    <location>
        <begin position="107"/>
        <end position="132"/>
    </location>
</feature>
<feature type="region of interest" description="Disordered" evidence="1">
    <location>
        <begin position="219"/>
        <end position="266"/>
    </location>
</feature>
<dbReference type="OMA" id="HTDGYLD"/>
<keyword evidence="2" id="KW-0812">Transmembrane</keyword>